<organism evidence="1 2">
    <name type="scientific">Coemansia furcata</name>
    <dbReference type="NCBI Taxonomy" id="417177"/>
    <lineage>
        <taxon>Eukaryota</taxon>
        <taxon>Fungi</taxon>
        <taxon>Fungi incertae sedis</taxon>
        <taxon>Zoopagomycota</taxon>
        <taxon>Kickxellomycotina</taxon>
        <taxon>Kickxellomycetes</taxon>
        <taxon>Kickxellales</taxon>
        <taxon>Kickxellaceae</taxon>
        <taxon>Coemansia</taxon>
    </lineage>
</organism>
<accession>A0ACC1LL31</accession>
<keyword evidence="2" id="KW-1185">Reference proteome</keyword>
<sequence>MVVVCKVVEYLEGRRRNSFNPDIDEHNKTKSILTPLLFVSERWRIAALDSICDNCKFDFDASRESVEVSYPAWPADFSYPRFRKNNLVKQVVVAAAFWADLYTGKFCQVIARPQYESLIFSSATTLILNLSDSIIESSKPIRSGYSYDELSDADIQSTAVSIVDSLLHLTPALVGITVSVLPDQEPQRDYRGQFNFREHHNQETGFGGLYGKIMSELCRGSAKCLQVFSQRNNPPLSFGLNAISGLTSITQGVAISCEPFSKLAYLNAPTLKELDMRLATEIEWSMLIYGGTTAPACFTSLASLTLDIPSVAYSVNWAVIEDIAPFPVLSTLAISGGYPFDDDLLFRENGGTMKCLSIPFSALARNVLGRFGVLKRSGVTQMTRVCIGEVTGLDNEFMARRTVIPIKQQMHRILEVALALKLWNDTSDLRMFYAVHNAPSTATLRCLEFGNISVDTGYIIRIVSAIPSLVSLTCVVGGLGIAIESIVASKRPSRLHTKYYPLGANFRKLAIPYTASTSAEQAAYAAMYIAILCPSFTHLDISPKLRNPFSREIAWAAFNCPFEAYADTLRRLIYRM</sequence>
<gene>
    <name evidence="1" type="ORF">H4S07_002068</name>
</gene>
<dbReference type="Proteomes" id="UP001140096">
    <property type="component" value="Unassembled WGS sequence"/>
</dbReference>
<reference evidence="1" key="1">
    <citation type="submission" date="2022-07" db="EMBL/GenBank/DDBJ databases">
        <title>Phylogenomic reconstructions and comparative analyses of Kickxellomycotina fungi.</title>
        <authorList>
            <person name="Reynolds N.K."/>
            <person name="Stajich J.E."/>
            <person name="Barry K."/>
            <person name="Grigoriev I.V."/>
            <person name="Crous P."/>
            <person name="Smith M.E."/>
        </authorList>
    </citation>
    <scope>NUCLEOTIDE SEQUENCE</scope>
    <source>
        <strain evidence="1">CBS 102833</strain>
    </source>
</reference>
<protein>
    <submittedName>
        <fullName evidence="1">Uncharacterized protein</fullName>
    </submittedName>
</protein>
<evidence type="ECO:0000313" key="2">
    <source>
        <dbReference type="Proteomes" id="UP001140096"/>
    </source>
</evidence>
<evidence type="ECO:0000313" key="1">
    <source>
        <dbReference type="EMBL" id="KAJ2811428.1"/>
    </source>
</evidence>
<comment type="caution">
    <text evidence="1">The sequence shown here is derived from an EMBL/GenBank/DDBJ whole genome shotgun (WGS) entry which is preliminary data.</text>
</comment>
<proteinExistence type="predicted"/>
<dbReference type="EMBL" id="JANBUP010000441">
    <property type="protein sequence ID" value="KAJ2811428.1"/>
    <property type="molecule type" value="Genomic_DNA"/>
</dbReference>
<name>A0ACC1LL31_9FUNG</name>